<dbReference type="EMBL" id="BJNY01000001">
    <property type="protein sequence ID" value="GED04476.1"/>
    <property type="molecule type" value="Genomic_DNA"/>
</dbReference>
<name>A0A4Y4DHD5_GLUUR</name>
<protein>
    <submittedName>
        <fullName evidence="1">Uncharacterized protein</fullName>
    </submittedName>
</protein>
<accession>A0A4Y4DHD5</accession>
<proteinExistence type="predicted"/>
<organism evidence="1 2">
    <name type="scientific">Glutamicibacter uratoxydans</name>
    <name type="common">Arthrobacter uratoxydans</name>
    <dbReference type="NCBI Taxonomy" id="43667"/>
    <lineage>
        <taxon>Bacteria</taxon>
        <taxon>Bacillati</taxon>
        <taxon>Actinomycetota</taxon>
        <taxon>Actinomycetes</taxon>
        <taxon>Micrococcales</taxon>
        <taxon>Micrococcaceae</taxon>
        <taxon>Glutamicibacter</taxon>
    </lineage>
</organism>
<evidence type="ECO:0000313" key="2">
    <source>
        <dbReference type="Proteomes" id="UP000316612"/>
    </source>
</evidence>
<sequence length="132" mass="14367">MDFERKIKWIEHEAKDALDKLESIKADLVEAQTKTEKLLAIAESVGVTVISIGKKHPAIDSTGDFPFGASGSIFTPLDDRHNGWPAAWHIAEKAGVSQGGGNSGQHQADTSKLVDGVYELRNGNWARIDLED</sequence>
<evidence type="ECO:0000313" key="1">
    <source>
        <dbReference type="EMBL" id="GED04476.1"/>
    </source>
</evidence>
<dbReference type="OrthoDB" id="5148488at2"/>
<dbReference type="Proteomes" id="UP000316612">
    <property type="component" value="Unassembled WGS sequence"/>
</dbReference>
<keyword evidence="2" id="KW-1185">Reference proteome</keyword>
<dbReference type="AlphaFoldDB" id="A0A4Y4DHD5"/>
<comment type="caution">
    <text evidence="1">The sequence shown here is derived from an EMBL/GenBank/DDBJ whole genome shotgun (WGS) entry which is preliminary data.</text>
</comment>
<reference evidence="1 2" key="1">
    <citation type="submission" date="2019-06" db="EMBL/GenBank/DDBJ databases">
        <title>Whole genome shotgun sequence of Glutamicibacter uratoxydans NBRC 15515.</title>
        <authorList>
            <person name="Hosoyama A."/>
            <person name="Uohara A."/>
            <person name="Ohji S."/>
            <person name="Ichikawa N."/>
        </authorList>
    </citation>
    <scope>NUCLEOTIDE SEQUENCE [LARGE SCALE GENOMIC DNA]</scope>
    <source>
        <strain evidence="1 2">NBRC 15515</strain>
    </source>
</reference>
<gene>
    <name evidence="1" type="ORF">AUR04nite_00080</name>
</gene>
<dbReference type="RefSeq" id="WP_141360687.1">
    <property type="nucleotide sequence ID" value="NZ_BAAAJL010000007.1"/>
</dbReference>